<dbReference type="Gene3D" id="3.40.50.300">
    <property type="entry name" value="P-loop containing nucleotide triphosphate hydrolases"/>
    <property type="match status" value="1"/>
</dbReference>
<feature type="region of interest" description="Disordered" evidence="2">
    <location>
        <begin position="1"/>
        <end position="31"/>
    </location>
</feature>
<protein>
    <submittedName>
        <fullName evidence="5">Uncharacterized protein</fullName>
    </submittedName>
</protein>
<evidence type="ECO:0000256" key="2">
    <source>
        <dbReference type="SAM" id="MobiDB-lite"/>
    </source>
</evidence>
<feature type="region of interest" description="Disordered" evidence="2">
    <location>
        <begin position="622"/>
        <end position="644"/>
    </location>
</feature>
<proteinExistence type="predicted"/>
<evidence type="ECO:0000313" key="6">
    <source>
        <dbReference type="Proteomes" id="UP000076532"/>
    </source>
</evidence>
<evidence type="ECO:0000259" key="4">
    <source>
        <dbReference type="Pfam" id="PF24883"/>
    </source>
</evidence>
<accession>A0A165ZYT7</accession>
<feature type="compositionally biased region" description="Polar residues" evidence="2">
    <location>
        <begin position="912"/>
        <end position="922"/>
    </location>
</feature>
<dbReference type="InterPro" id="IPR056884">
    <property type="entry name" value="NPHP3-like_N"/>
</dbReference>
<organism evidence="5 6">
    <name type="scientific">Athelia psychrophila</name>
    <dbReference type="NCBI Taxonomy" id="1759441"/>
    <lineage>
        <taxon>Eukaryota</taxon>
        <taxon>Fungi</taxon>
        <taxon>Dikarya</taxon>
        <taxon>Basidiomycota</taxon>
        <taxon>Agaricomycotina</taxon>
        <taxon>Agaricomycetes</taxon>
        <taxon>Agaricomycetidae</taxon>
        <taxon>Atheliales</taxon>
        <taxon>Atheliaceae</taxon>
        <taxon>Athelia</taxon>
    </lineage>
</organism>
<dbReference type="OrthoDB" id="194358at2759"/>
<keyword evidence="6" id="KW-1185">Reference proteome</keyword>
<feature type="domain" description="Nephrocystin 3-like N-terminal" evidence="4">
    <location>
        <begin position="87"/>
        <end position="256"/>
    </location>
</feature>
<name>A0A165ZYT7_9AGAM</name>
<dbReference type="Pfam" id="PF24883">
    <property type="entry name" value="NPHP3_N"/>
    <property type="match status" value="1"/>
</dbReference>
<sequence>MSTGEKRPRTISSDEAMQRNGNRVESSFSTTGISGSATVTNIAGHTININGDFEKSLDKKEIQKWIYSADSDTSSNYNAARKVHLAGTGSWFLHGQQFLRWMEQPGSVLWLYGSPGSGKTVLSASAIANIIDFCDLKPLLQGYAYFFFDARNDSEQPELVVHNRLTRSLITQLADRCGDEIPAALIEMYRACDNGHRQPPDSLLEDTLLQVIECFEDVYIVVDSLDECAEKANLLEWIHSMTSKISGKLHLMVTSRSEWAIEWGLESLSRLRKVSIGDQSMEIDIPAFIDAELVKIPKWQNRERQRIKSAILPRSGGMFRWVALQLHDVGECSSKKDLYEQLESLPKGLDETYARIFKRSKHPDVLQKLLQWLAFSQREMTVEEIAEVVAVDLSRAEGPVYDPDMRYEEPADILTLCYGLVTEVEGIIKLAHVSVKEFLVKHLQPAPGRTSAQLSHSVIAQTCLAHLLHFDQPSIIPWFQNIDNFRRHIHSSFPLSRYAAAYWVSHFHFASADATNSPRLLKLMRDLFTLPKSYVMTSWVLLHNPHSRPDCLWPTMLTSLDDIESPLHYACVAGVAGRLGCGQPAGKAKETRKATDRWRGTVAREDCIYLPTVQELIQSFEGAAASPFDTPTDTTNNSDDETETRAPVIVKIETIKTQSPTPPPAPPVPSPAQRITNMPDNIQTFRGNGSSLDPKPQSFFKACRAHIIGMVGVGEPEKMEWFELKLEAASEAEKWYDKLDSQYKKSMSTLKPEFDKRFPPEVVKELTAADKWDTLSKFKLSEEEMMTLDADGVTGYSKWASKMLRMSDGVDDTNKVFVPMVIKNQIPTVLRKLVDKPDTFAELAKQIQGVDRTLLDEKLEKKKVQRAQETYIAQKKAADAAQASGPRQRPAPETPTRGAAGLMANMSFGSPMAQSQPIQSLFAQLQRQQSQQQQHAPPAPAVAPQPRRPAAGGSWAEPTAEDAALRLREPAVRMADLIRTKLARATNQNDYNAQVAAFDTAHGNAVPTEARPYPLTPGTADIATRECIGCGYVHDGACVQPRIPVKERTYRIAANVIHKIPRAAQQVQGQGQARQAAGTPVMDIMLLSILQAYEAQRNQIMGGGVEYPSAFIEDVEQGNGDGTSG</sequence>
<evidence type="ECO:0000259" key="3">
    <source>
        <dbReference type="Pfam" id="PF22939"/>
    </source>
</evidence>
<feature type="compositionally biased region" description="Low complexity" evidence="2">
    <location>
        <begin position="626"/>
        <end position="637"/>
    </location>
</feature>
<dbReference type="Pfam" id="PF22939">
    <property type="entry name" value="WHD_GPIID"/>
    <property type="match status" value="1"/>
</dbReference>
<evidence type="ECO:0000313" key="5">
    <source>
        <dbReference type="EMBL" id="KZP11071.1"/>
    </source>
</evidence>
<dbReference type="InterPro" id="IPR027417">
    <property type="entry name" value="P-loop_NTPase"/>
</dbReference>
<dbReference type="EMBL" id="KV417668">
    <property type="protein sequence ID" value="KZP11071.1"/>
    <property type="molecule type" value="Genomic_DNA"/>
</dbReference>
<dbReference type="Proteomes" id="UP000076532">
    <property type="component" value="Unassembled WGS sequence"/>
</dbReference>
<dbReference type="InterPro" id="IPR054471">
    <property type="entry name" value="GPIID_WHD"/>
</dbReference>
<feature type="compositionally biased region" description="Low complexity" evidence="2">
    <location>
        <begin position="923"/>
        <end position="936"/>
    </location>
</feature>
<feature type="compositionally biased region" description="Polar residues" evidence="2">
    <location>
        <begin position="10"/>
        <end position="31"/>
    </location>
</feature>
<feature type="domain" description="GPI inositol-deacylase winged helix" evidence="3">
    <location>
        <begin position="360"/>
        <end position="442"/>
    </location>
</feature>
<dbReference type="PANTHER" id="PTHR10039:SF16">
    <property type="entry name" value="GPI INOSITOL-DEACYLASE"/>
    <property type="match status" value="1"/>
</dbReference>
<gene>
    <name evidence="5" type="ORF">FIBSPDRAFT_962519</name>
</gene>
<dbReference type="AlphaFoldDB" id="A0A165ZYT7"/>
<dbReference type="PANTHER" id="PTHR10039">
    <property type="entry name" value="AMELOGENIN"/>
    <property type="match status" value="1"/>
</dbReference>
<keyword evidence="1" id="KW-0677">Repeat</keyword>
<feature type="region of interest" description="Disordered" evidence="2">
    <location>
        <begin position="875"/>
        <end position="960"/>
    </location>
</feature>
<dbReference type="SUPFAM" id="SSF52540">
    <property type="entry name" value="P-loop containing nucleoside triphosphate hydrolases"/>
    <property type="match status" value="1"/>
</dbReference>
<dbReference type="STRING" id="436010.A0A165ZYT7"/>
<evidence type="ECO:0000256" key="1">
    <source>
        <dbReference type="ARBA" id="ARBA00022737"/>
    </source>
</evidence>
<feature type="compositionally biased region" description="Pro residues" evidence="2">
    <location>
        <begin position="937"/>
        <end position="947"/>
    </location>
</feature>
<reference evidence="5 6" key="1">
    <citation type="journal article" date="2016" name="Mol. Biol. Evol.">
        <title>Comparative Genomics of Early-Diverging Mushroom-Forming Fungi Provides Insights into the Origins of Lignocellulose Decay Capabilities.</title>
        <authorList>
            <person name="Nagy L.G."/>
            <person name="Riley R."/>
            <person name="Tritt A."/>
            <person name="Adam C."/>
            <person name="Daum C."/>
            <person name="Floudas D."/>
            <person name="Sun H."/>
            <person name="Yadav J.S."/>
            <person name="Pangilinan J."/>
            <person name="Larsson K.H."/>
            <person name="Matsuura K."/>
            <person name="Barry K."/>
            <person name="Labutti K."/>
            <person name="Kuo R."/>
            <person name="Ohm R.A."/>
            <person name="Bhattacharya S.S."/>
            <person name="Shirouzu T."/>
            <person name="Yoshinaga Y."/>
            <person name="Martin F.M."/>
            <person name="Grigoriev I.V."/>
            <person name="Hibbett D.S."/>
        </authorList>
    </citation>
    <scope>NUCLEOTIDE SEQUENCE [LARGE SCALE GENOMIC DNA]</scope>
    <source>
        <strain evidence="5 6">CBS 109695</strain>
    </source>
</reference>